<dbReference type="AlphaFoldDB" id="A0A8I1ACC9"/>
<dbReference type="Pfam" id="PF00756">
    <property type="entry name" value="Esterase"/>
    <property type="match status" value="1"/>
</dbReference>
<comment type="caution">
    <text evidence="1">The sequence shown here is derived from an EMBL/GenBank/DDBJ whole genome shotgun (WGS) entry which is preliminary data.</text>
</comment>
<accession>A0A8I1ACC9</accession>
<dbReference type="InterPro" id="IPR050583">
    <property type="entry name" value="Mycobacterial_A85_antigen"/>
</dbReference>
<organism evidence="1 2">
    <name type="scientific">Thermoactinomyces intermedius</name>
    <dbReference type="NCBI Taxonomy" id="2024"/>
    <lineage>
        <taxon>Bacteria</taxon>
        <taxon>Bacillati</taxon>
        <taxon>Bacillota</taxon>
        <taxon>Bacilli</taxon>
        <taxon>Bacillales</taxon>
        <taxon>Thermoactinomycetaceae</taxon>
        <taxon>Thermoactinomyces</taxon>
    </lineage>
</organism>
<dbReference type="PANTHER" id="PTHR48098">
    <property type="entry name" value="ENTEROCHELIN ESTERASE-RELATED"/>
    <property type="match status" value="1"/>
</dbReference>
<dbReference type="Proteomes" id="UP000633619">
    <property type="component" value="Unassembled WGS sequence"/>
</dbReference>
<dbReference type="Gene3D" id="3.40.50.1820">
    <property type="entry name" value="alpha/beta hydrolase"/>
    <property type="match status" value="1"/>
</dbReference>
<reference evidence="1 2" key="1">
    <citation type="submission" date="2020-12" db="EMBL/GenBank/DDBJ databases">
        <title>WGS of Thermoactinomyces spp.</title>
        <authorList>
            <person name="Cheng K."/>
        </authorList>
    </citation>
    <scope>NUCLEOTIDE SEQUENCE [LARGE SCALE GENOMIC DNA]</scope>
    <source>
        <strain evidence="2">CICC 10671\DSM 43846</strain>
    </source>
</reference>
<protein>
    <submittedName>
        <fullName evidence="1">Esterase family protein</fullName>
    </submittedName>
</protein>
<dbReference type="RefSeq" id="WP_181731598.1">
    <property type="nucleotide sequence ID" value="NZ_JACEIR010000002.1"/>
</dbReference>
<proteinExistence type="predicted"/>
<sequence>MIKRTIKKEVLDSKHLDETKEILIFLPEEEPSSVRNYPLVLLHDGPDYFNLGRVVTQATQMIANGELKPFAMAAIPVDKKKRTSQYSPVGKQQSGHIRMVMEELLPLLRDKYPVSREKEKLVIGGSSLGGTVSLHIALQHPEQVVNVFTQSGAFLEETCEEILRQDTLSHLRIYQSVGTSETKVPTHMGDLDLLARNREVHRYLKEKEARVQYAEKDGDHTWGFWQRDLPDVLKTFFSS</sequence>
<keyword evidence="2" id="KW-1185">Reference proteome</keyword>
<dbReference type="PANTHER" id="PTHR48098:SF3">
    <property type="entry name" value="IRON(III) ENTEROBACTIN ESTERASE"/>
    <property type="match status" value="1"/>
</dbReference>
<dbReference type="EMBL" id="JAECVW010000003">
    <property type="protein sequence ID" value="MBH8595316.1"/>
    <property type="molecule type" value="Genomic_DNA"/>
</dbReference>
<name>A0A8I1ACC9_THEIN</name>
<dbReference type="InterPro" id="IPR029058">
    <property type="entry name" value="AB_hydrolase_fold"/>
</dbReference>
<dbReference type="SUPFAM" id="SSF53474">
    <property type="entry name" value="alpha/beta-Hydrolases"/>
    <property type="match status" value="1"/>
</dbReference>
<dbReference type="InterPro" id="IPR000801">
    <property type="entry name" value="Esterase-like"/>
</dbReference>
<evidence type="ECO:0000313" key="2">
    <source>
        <dbReference type="Proteomes" id="UP000633619"/>
    </source>
</evidence>
<evidence type="ECO:0000313" key="1">
    <source>
        <dbReference type="EMBL" id="MBH8595316.1"/>
    </source>
</evidence>
<gene>
    <name evidence="1" type="ORF">I8U20_08220</name>
</gene>